<evidence type="ECO:0000256" key="7">
    <source>
        <dbReference type="ARBA" id="ARBA00022833"/>
    </source>
</evidence>
<dbReference type="Gene3D" id="3.40.140.10">
    <property type="entry name" value="Cytidine Deaminase, domain 2"/>
    <property type="match status" value="1"/>
</dbReference>
<name>A0A1I6V060_9FLAO</name>
<evidence type="ECO:0000313" key="10">
    <source>
        <dbReference type="EMBL" id="SFT07069.1"/>
    </source>
</evidence>
<keyword evidence="6" id="KW-0378">Hydrolase</keyword>
<dbReference type="GO" id="GO:0008835">
    <property type="term" value="F:diaminohydroxyphosphoribosylaminopyrimidine deaminase activity"/>
    <property type="evidence" value="ECO:0007669"/>
    <property type="project" value="TreeGrafter"/>
</dbReference>
<comment type="pathway">
    <text evidence="8">Pyrimidine metabolism.</text>
</comment>
<evidence type="ECO:0000256" key="8">
    <source>
        <dbReference type="ARBA" id="ARBA00060693"/>
    </source>
</evidence>
<dbReference type="PANTHER" id="PTHR11079">
    <property type="entry name" value="CYTOSINE DEAMINASE FAMILY MEMBER"/>
    <property type="match status" value="1"/>
</dbReference>
<dbReference type="Pfam" id="PF00383">
    <property type="entry name" value="dCMP_cyt_deam_1"/>
    <property type="match status" value="1"/>
</dbReference>
<dbReference type="RefSeq" id="WP_200909591.1">
    <property type="nucleotide sequence ID" value="NZ_FPAG01000008.1"/>
</dbReference>
<dbReference type="SUPFAM" id="SSF53927">
    <property type="entry name" value="Cytidine deaminase-like"/>
    <property type="match status" value="1"/>
</dbReference>
<comment type="cofactor">
    <cofactor evidence="1">
        <name>Zn(2+)</name>
        <dbReference type="ChEBI" id="CHEBI:29105"/>
    </cofactor>
</comment>
<dbReference type="EMBL" id="FPAG01000008">
    <property type="protein sequence ID" value="SFT07069.1"/>
    <property type="molecule type" value="Genomic_DNA"/>
</dbReference>
<evidence type="ECO:0000256" key="6">
    <source>
        <dbReference type="ARBA" id="ARBA00022801"/>
    </source>
</evidence>
<evidence type="ECO:0000256" key="5">
    <source>
        <dbReference type="ARBA" id="ARBA00022723"/>
    </source>
</evidence>
<evidence type="ECO:0000313" key="11">
    <source>
        <dbReference type="Proteomes" id="UP000183209"/>
    </source>
</evidence>
<keyword evidence="4" id="KW-0963">Cytoplasm</keyword>
<gene>
    <name evidence="10" type="ORF">SAMN04487906_2760</name>
</gene>
<dbReference type="Proteomes" id="UP000183209">
    <property type="component" value="Unassembled WGS sequence"/>
</dbReference>
<keyword evidence="7" id="KW-0862">Zinc</keyword>
<evidence type="ECO:0000256" key="1">
    <source>
        <dbReference type="ARBA" id="ARBA00001947"/>
    </source>
</evidence>
<feature type="domain" description="CMP/dCMP-type deaminase" evidence="9">
    <location>
        <begin position="1"/>
        <end position="117"/>
    </location>
</feature>
<comment type="subcellular location">
    <subcellularLocation>
        <location evidence="2">Cytoplasm</location>
    </subcellularLocation>
</comment>
<dbReference type="GO" id="GO:0046872">
    <property type="term" value="F:metal ion binding"/>
    <property type="evidence" value="ECO:0007669"/>
    <property type="project" value="UniProtKB-KW"/>
</dbReference>
<keyword evidence="5" id="KW-0479">Metal-binding</keyword>
<dbReference type="InterPro" id="IPR002125">
    <property type="entry name" value="CMP_dCMP_dom"/>
</dbReference>
<evidence type="ECO:0000256" key="4">
    <source>
        <dbReference type="ARBA" id="ARBA00022490"/>
    </source>
</evidence>
<organism evidence="10 11">
    <name type="scientific">Zhouia amylolytica</name>
    <dbReference type="NCBI Taxonomy" id="376730"/>
    <lineage>
        <taxon>Bacteria</taxon>
        <taxon>Pseudomonadati</taxon>
        <taxon>Bacteroidota</taxon>
        <taxon>Flavobacteriia</taxon>
        <taxon>Flavobacteriales</taxon>
        <taxon>Flavobacteriaceae</taxon>
        <taxon>Zhouia</taxon>
    </lineage>
</organism>
<dbReference type="InterPro" id="IPR016193">
    <property type="entry name" value="Cytidine_deaminase-like"/>
</dbReference>
<accession>A0A1I6V060</accession>
<dbReference type="AlphaFoldDB" id="A0A1I6V060"/>
<dbReference type="CDD" id="cd01285">
    <property type="entry name" value="nucleoside_deaminase"/>
    <property type="match status" value="1"/>
</dbReference>
<proteinExistence type="predicted"/>
<sequence>MIDKFMEEAIKQAQKSAQEGGIPIGAVLVLDEQIIGRGHNQRIQKGSPTLHAEIDCLENAGRLSPEEYKRSKLYTTLSPCHMCSGAVLLYKIPEVIIGENISFLGAEELLKKNGVKLYVFNDERCVKIMKDYIEDNPKLWKEDIGEK</sequence>
<protein>
    <submittedName>
        <fullName evidence="10">Cytosine deaminase</fullName>
    </submittedName>
</protein>
<dbReference type="GO" id="GO:0005737">
    <property type="term" value="C:cytoplasm"/>
    <property type="evidence" value="ECO:0007669"/>
    <property type="project" value="UniProtKB-SubCell"/>
</dbReference>
<dbReference type="PANTHER" id="PTHR11079:SF190">
    <property type="entry name" value="CYTOSINE DEAMINASE"/>
    <property type="match status" value="1"/>
</dbReference>
<evidence type="ECO:0000256" key="2">
    <source>
        <dbReference type="ARBA" id="ARBA00004496"/>
    </source>
</evidence>
<evidence type="ECO:0000259" key="9">
    <source>
        <dbReference type="PROSITE" id="PS51747"/>
    </source>
</evidence>
<reference evidence="10 11" key="1">
    <citation type="submission" date="2016-10" db="EMBL/GenBank/DDBJ databases">
        <authorList>
            <person name="de Groot N.N."/>
        </authorList>
    </citation>
    <scope>NUCLEOTIDE SEQUENCE [LARGE SCALE GENOMIC DNA]</scope>
    <source>
        <strain evidence="10 11">CGMCC 1.6114</strain>
    </source>
</reference>
<dbReference type="GO" id="GO:0072527">
    <property type="term" value="P:pyrimidine-containing compound metabolic process"/>
    <property type="evidence" value="ECO:0007669"/>
    <property type="project" value="UniProtKB-ARBA"/>
</dbReference>
<dbReference type="FunFam" id="3.40.140.10:FF:000016">
    <property type="entry name" value="Cytosine deaminase"/>
    <property type="match status" value="1"/>
</dbReference>
<dbReference type="GO" id="GO:0055086">
    <property type="term" value="P:nucleobase-containing small molecule metabolic process"/>
    <property type="evidence" value="ECO:0007669"/>
    <property type="project" value="UniProtKB-ARBA"/>
</dbReference>
<comment type="subunit">
    <text evidence="3">Homodimer.</text>
</comment>
<dbReference type="PROSITE" id="PS51747">
    <property type="entry name" value="CYT_DCMP_DEAMINASES_2"/>
    <property type="match status" value="1"/>
</dbReference>
<evidence type="ECO:0000256" key="3">
    <source>
        <dbReference type="ARBA" id="ARBA00011738"/>
    </source>
</evidence>